<dbReference type="Proteomes" id="UP000689967">
    <property type="component" value="Unassembled WGS sequence"/>
</dbReference>
<evidence type="ECO:0000313" key="6">
    <source>
        <dbReference type="Proteomes" id="UP000689967"/>
    </source>
</evidence>
<dbReference type="Pfam" id="PF00126">
    <property type="entry name" value="HTH_1"/>
    <property type="match status" value="1"/>
</dbReference>
<reference evidence="5 6" key="1">
    <citation type="submission" date="2021-01" db="EMBL/GenBank/DDBJ databases">
        <title>Roseomonas sp. nov, a bacterium isolated from an oil production mixture in Yumen Oilfield.</title>
        <authorList>
            <person name="Wu D."/>
        </authorList>
    </citation>
    <scope>NUCLEOTIDE SEQUENCE [LARGE SCALE GENOMIC DNA]</scope>
    <source>
        <strain evidence="5 6">ROY-5-3</strain>
    </source>
</reference>
<name>A0ABS6H9P5_9PROT</name>
<dbReference type="PANTHER" id="PTHR30427:SF1">
    <property type="entry name" value="TRANSCRIPTIONAL ACTIVATOR PROTEIN LYSR"/>
    <property type="match status" value="1"/>
</dbReference>
<feature type="domain" description="HTH lysR-type" evidence="4">
    <location>
        <begin position="5"/>
        <end position="62"/>
    </location>
</feature>
<dbReference type="PROSITE" id="PS50931">
    <property type="entry name" value="HTH_LYSR"/>
    <property type="match status" value="1"/>
</dbReference>
<gene>
    <name evidence="5" type="ORF">JJQ90_12550</name>
</gene>
<comment type="caution">
    <text evidence="5">The sequence shown here is derived from an EMBL/GenBank/DDBJ whole genome shotgun (WGS) entry which is preliminary data.</text>
</comment>
<keyword evidence="3" id="KW-0804">Transcription</keyword>
<evidence type="ECO:0000256" key="2">
    <source>
        <dbReference type="ARBA" id="ARBA00023125"/>
    </source>
</evidence>
<sequence>MARPLNSRQIEAFRAVILTGGMTAGGRLLSISQPAVSRLIQDLEIDLGLVLFNRQGAHITPTPQGLALFREVERHFIGTERIRDAAAAIRQHQAGHLRVAAILSLSLNCIPRVAKRFLAAVPGATLSLHSAPALEIVELMRGGGYDLGLAPVAGARGDVRHEAFPDSEVVCLLPTGHALAARPSIGPGDLDGQDLIALGSSSLMRLQLEVMLKAAGVRPRIVLDSLYSATVANCVAQRLGLAVTDPLAALAADAARVVVKPFRPGIPYRISAIFPPDDPPSTLALRFAEVFGEVFAGDVRAAAERAGMEDHRIG</sequence>
<dbReference type="Pfam" id="PF03466">
    <property type="entry name" value="LysR_substrate"/>
    <property type="match status" value="1"/>
</dbReference>
<dbReference type="PANTHER" id="PTHR30427">
    <property type="entry name" value="TRANSCRIPTIONAL ACTIVATOR PROTEIN LYSR"/>
    <property type="match status" value="1"/>
</dbReference>
<keyword evidence="2" id="KW-0238">DNA-binding</keyword>
<evidence type="ECO:0000256" key="3">
    <source>
        <dbReference type="ARBA" id="ARBA00023163"/>
    </source>
</evidence>
<protein>
    <submittedName>
        <fullName evidence="5">LysR family transcriptional regulator</fullName>
    </submittedName>
</protein>
<organism evidence="5 6">
    <name type="scientific">Falsiroseomonas oleicola</name>
    <dbReference type="NCBI Taxonomy" id="2801474"/>
    <lineage>
        <taxon>Bacteria</taxon>
        <taxon>Pseudomonadati</taxon>
        <taxon>Pseudomonadota</taxon>
        <taxon>Alphaproteobacteria</taxon>
        <taxon>Acetobacterales</taxon>
        <taxon>Roseomonadaceae</taxon>
        <taxon>Falsiroseomonas</taxon>
    </lineage>
</organism>
<evidence type="ECO:0000313" key="5">
    <source>
        <dbReference type="EMBL" id="MBU8544542.1"/>
    </source>
</evidence>
<keyword evidence="1" id="KW-0805">Transcription regulation</keyword>
<keyword evidence="6" id="KW-1185">Reference proteome</keyword>
<evidence type="ECO:0000256" key="1">
    <source>
        <dbReference type="ARBA" id="ARBA00023015"/>
    </source>
</evidence>
<evidence type="ECO:0000259" key="4">
    <source>
        <dbReference type="PROSITE" id="PS50931"/>
    </source>
</evidence>
<accession>A0ABS6H9P5</accession>
<dbReference type="EMBL" id="JAERQM010000003">
    <property type="protein sequence ID" value="MBU8544542.1"/>
    <property type="molecule type" value="Genomic_DNA"/>
</dbReference>
<dbReference type="InterPro" id="IPR000847">
    <property type="entry name" value="LysR_HTH_N"/>
</dbReference>
<proteinExistence type="predicted"/>
<dbReference type="InterPro" id="IPR005119">
    <property type="entry name" value="LysR_subst-bd"/>
</dbReference>
<dbReference type="RefSeq" id="WP_216875853.1">
    <property type="nucleotide sequence ID" value="NZ_JAERQM010000003.1"/>
</dbReference>